<evidence type="ECO:0000256" key="1">
    <source>
        <dbReference type="SAM" id="Phobius"/>
    </source>
</evidence>
<sequence length="135" mass="15254">MIKTDLPLQFAPTIAAGCTIIPSIRRTFIFLLSTVLRSLNIYFFVYLFVFKQKKEVKELNIATLDNTVKIAAKLWIILALLKCVIETYLNDEARLVKKKSAAIGNVDVCGCIVPEQFKSNIQSRYLLNVAARSIQ</sequence>
<gene>
    <name evidence="2" type="ORF">RFI_35272</name>
</gene>
<dbReference type="Proteomes" id="UP000023152">
    <property type="component" value="Unassembled WGS sequence"/>
</dbReference>
<evidence type="ECO:0000313" key="2">
    <source>
        <dbReference type="EMBL" id="ETO02163.1"/>
    </source>
</evidence>
<comment type="caution">
    <text evidence="2">The sequence shown here is derived from an EMBL/GenBank/DDBJ whole genome shotgun (WGS) entry which is preliminary data.</text>
</comment>
<accession>X6LJM3</accession>
<keyword evidence="1" id="KW-0812">Transmembrane</keyword>
<organism evidence="2 3">
    <name type="scientific">Reticulomyxa filosa</name>
    <dbReference type="NCBI Taxonomy" id="46433"/>
    <lineage>
        <taxon>Eukaryota</taxon>
        <taxon>Sar</taxon>
        <taxon>Rhizaria</taxon>
        <taxon>Retaria</taxon>
        <taxon>Foraminifera</taxon>
        <taxon>Monothalamids</taxon>
        <taxon>Reticulomyxidae</taxon>
        <taxon>Reticulomyxa</taxon>
    </lineage>
</organism>
<proteinExistence type="predicted"/>
<keyword evidence="3" id="KW-1185">Reference proteome</keyword>
<evidence type="ECO:0000313" key="3">
    <source>
        <dbReference type="Proteomes" id="UP000023152"/>
    </source>
</evidence>
<keyword evidence="1" id="KW-1133">Transmembrane helix</keyword>
<reference evidence="2 3" key="1">
    <citation type="journal article" date="2013" name="Curr. Biol.">
        <title>The Genome of the Foraminiferan Reticulomyxa filosa.</title>
        <authorList>
            <person name="Glockner G."/>
            <person name="Hulsmann N."/>
            <person name="Schleicher M."/>
            <person name="Noegel A.A."/>
            <person name="Eichinger L."/>
            <person name="Gallinger C."/>
            <person name="Pawlowski J."/>
            <person name="Sierra R."/>
            <person name="Euteneuer U."/>
            <person name="Pillet L."/>
            <person name="Moustafa A."/>
            <person name="Platzer M."/>
            <person name="Groth M."/>
            <person name="Szafranski K."/>
            <person name="Schliwa M."/>
        </authorList>
    </citation>
    <scope>NUCLEOTIDE SEQUENCE [LARGE SCALE GENOMIC DNA]</scope>
</reference>
<protein>
    <submittedName>
        <fullName evidence="2">Uncharacterized protein</fullName>
    </submittedName>
</protein>
<feature type="transmembrane region" description="Helical" evidence="1">
    <location>
        <begin position="70"/>
        <end position="89"/>
    </location>
</feature>
<dbReference type="PROSITE" id="PS51257">
    <property type="entry name" value="PROKAR_LIPOPROTEIN"/>
    <property type="match status" value="1"/>
</dbReference>
<name>X6LJM3_RETFI</name>
<dbReference type="AlphaFoldDB" id="X6LJM3"/>
<dbReference type="EMBL" id="ASPP01036562">
    <property type="protein sequence ID" value="ETO02163.1"/>
    <property type="molecule type" value="Genomic_DNA"/>
</dbReference>
<keyword evidence="1" id="KW-0472">Membrane</keyword>
<feature type="transmembrane region" description="Helical" evidence="1">
    <location>
        <begin position="28"/>
        <end position="50"/>
    </location>
</feature>